<proteinExistence type="predicted"/>
<dbReference type="EMBL" id="GGEC01061865">
    <property type="protein sequence ID" value="MBX42349.1"/>
    <property type="molecule type" value="Transcribed_RNA"/>
</dbReference>
<dbReference type="AlphaFoldDB" id="A0A2P2NIR7"/>
<accession>A0A2P2NIR7</accession>
<reference evidence="1" key="1">
    <citation type="submission" date="2018-02" db="EMBL/GenBank/DDBJ databases">
        <title>Rhizophora mucronata_Transcriptome.</title>
        <authorList>
            <person name="Meera S.P."/>
            <person name="Sreeshan A."/>
            <person name="Augustine A."/>
        </authorList>
    </citation>
    <scope>NUCLEOTIDE SEQUENCE</scope>
    <source>
        <tissue evidence="1">Leaf</tissue>
    </source>
</reference>
<organism evidence="1">
    <name type="scientific">Rhizophora mucronata</name>
    <name type="common">Asiatic mangrove</name>
    <dbReference type="NCBI Taxonomy" id="61149"/>
    <lineage>
        <taxon>Eukaryota</taxon>
        <taxon>Viridiplantae</taxon>
        <taxon>Streptophyta</taxon>
        <taxon>Embryophyta</taxon>
        <taxon>Tracheophyta</taxon>
        <taxon>Spermatophyta</taxon>
        <taxon>Magnoliopsida</taxon>
        <taxon>eudicotyledons</taxon>
        <taxon>Gunneridae</taxon>
        <taxon>Pentapetalae</taxon>
        <taxon>rosids</taxon>
        <taxon>fabids</taxon>
        <taxon>Malpighiales</taxon>
        <taxon>Rhizophoraceae</taxon>
        <taxon>Rhizophora</taxon>
    </lineage>
</organism>
<evidence type="ECO:0000313" key="1">
    <source>
        <dbReference type="EMBL" id="MBX42349.1"/>
    </source>
</evidence>
<protein>
    <submittedName>
        <fullName evidence="1">Uncharacterized protein LOC105138316 isoform X4</fullName>
    </submittedName>
</protein>
<name>A0A2P2NIR7_RHIMU</name>
<sequence>MFLLGITPLDFNLFQANLFTGYLDLKADLLISPKECLCCWN</sequence>